<feature type="signal peptide" evidence="1">
    <location>
        <begin position="1"/>
        <end position="24"/>
    </location>
</feature>
<evidence type="ECO:0000313" key="2">
    <source>
        <dbReference type="EnsemblMetazoa" id="XP_022647272"/>
    </source>
</evidence>
<dbReference type="EnsemblMetazoa" id="XM_022791537">
    <property type="protein sequence ID" value="XP_022647272"/>
    <property type="gene ID" value="LOC111244422"/>
</dbReference>
<dbReference type="OrthoDB" id="10508524at2759"/>
<dbReference type="Proteomes" id="UP000594260">
    <property type="component" value="Unplaced"/>
</dbReference>
<feature type="chain" id="PRO_5029825070" evidence="1">
    <location>
        <begin position="25"/>
        <end position="385"/>
    </location>
</feature>
<protein>
    <submittedName>
        <fullName evidence="2">Uncharacterized protein</fullName>
    </submittedName>
</protein>
<accession>A0A7M7J5V0</accession>
<dbReference type="KEGG" id="vde:111244422"/>
<sequence>MTGHQLLLAVLVISSSLFNEYVTAWRACVVPNRNKSPGTNLNADSTALLDCNELDRNGIFKAMSEYDILLVKGEVSPKDLSPLTVEPLQKGMFLVKAPAQSPSVFKRNRRSVPHNSARHAELKDLDQNTFVVSTFAFNPKLLRNGTHAERYSVFAKLTEGVLQEHYKKYGAPDTAHWRDINNQIYTEDLFNNILAATGMFYDSESQSSPGVSKLMQGKTFGQIVNEFQSRMIEEDARGMPLSRKGPQLDLWPKKALHDESARTLLTNSSGVLLVNETYYLISNESILQSVLSNDLLFKTMQARFMLMPVITVEDGDADKGTSKFPGFRLFAHFSPRDYASQDDELFADTSLLGADALRKAALVLQYLNGLNESYPVTELGQTRRP</sequence>
<organism evidence="2 3">
    <name type="scientific">Varroa destructor</name>
    <name type="common">Honeybee mite</name>
    <dbReference type="NCBI Taxonomy" id="109461"/>
    <lineage>
        <taxon>Eukaryota</taxon>
        <taxon>Metazoa</taxon>
        <taxon>Ecdysozoa</taxon>
        <taxon>Arthropoda</taxon>
        <taxon>Chelicerata</taxon>
        <taxon>Arachnida</taxon>
        <taxon>Acari</taxon>
        <taxon>Parasitiformes</taxon>
        <taxon>Mesostigmata</taxon>
        <taxon>Gamasina</taxon>
        <taxon>Dermanyssoidea</taxon>
        <taxon>Varroidae</taxon>
        <taxon>Varroa</taxon>
    </lineage>
</organism>
<keyword evidence="3" id="KW-1185">Reference proteome</keyword>
<dbReference type="InParanoid" id="A0A7M7J5V0"/>
<dbReference type="RefSeq" id="XP_022647272.1">
    <property type="nucleotide sequence ID" value="XM_022791537.1"/>
</dbReference>
<reference evidence="2" key="1">
    <citation type="submission" date="2021-01" db="UniProtKB">
        <authorList>
            <consortium name="EnsemblMetazoa"/>
        </authorList>
    </citation>
    <scope>IDENTIFICATION</scope>
</reference>
<keyword evidence="1" id="KW-0732">Signal</keyword>
<name>A0A7M7J5V0_VARDE</name>
<evidence type="ECO:0000256" key="1">
    <source>
        <dbReference type="SAM" id="SignalP"/>
    </source>
</evidence>
<dbReference type="AlphaFoldDB" id="A0A7M7J5V0"/>
<evidence type="ECO:0000313" key="3">
    <source>
        <dbReference type="Proteomes" id="UP000594260"/>
    </source>
</evidence>
<proteinExistence type="predicted"/>
<dbReference type="GeneID" id="111244422"/>